<dbReference type="InterPro" id="IPR027417">
    <property type="entry name" value="P-loop_NTPase"/>
</dbReference>
<organism evidence="3 4">
    <name type="scientific">Limnoraphis robusta CCNP1315</name>
    <dbReference type="NCBI Taxonomy" id="3110306"/>
    <lineage>
        <taxon>Bacteria</taxon>
        <taxon>Bacillati</taxon>
        <taxon>Cyanobacteriota</taxon>
        <taxon>Cyanophyceae</taxon>
        <taxon>Oscillatoriophycideae</taxon>
        <taxon>Oscillatoriales</taxon>
        <taxon>Sirenicapillariaceae</taxon>
        <taxon>Limnoraphis</taxon>
    </lineage>
</organism>
<accession>A0ABU5U003</accession>
<evidence type="ECO:0000313" key="4">
    <source>
        <dbReference type="Proteomes" id="UP001301728"/>
    </source>
</evidence>
<gene>
    <name evidence="3" type="ORF">VB854_15090</name>
</gene>
<dbReference type="RefSeq" id="WP_323275889.1">
    <property type="nucleotide sequence ID" value="NZ_JAYGHT010000077.1"/>
</dbReference>
<feature type="coiled-coil region" evidence="1">
    <location>
        <begin position="701"/>
        <end position="728"/>
    </location>
</feature>
<dbReference type="Gene3D" id="3.40.50.300">
    <property type="entry name" value="P-loop containing nucleotide triphosphate hydrolases"/>
    <property type="match status" value="1"/>
</dbReference>
<dbReference type="InterPro" id="IPR045063">
    <property type="entry name" value="Dynamin_N"/>
</dbReference>
<reference evidence="3 4" key="1">
    <citation type="submission" date="2023-12" db="EMBL/GenBank/DDBJ databases">
        <title>Baltic Sea Cyanobacteria.</title>
        <authorList>
            <person name="Delbaje E."/>
            <person name="Fewer D.P."/>
            <person name="Shishido T.K."/>
        </authorList>
    </citation>
    <scope>NUCLEOTIDE SEQUENCE [LARGE SCALE GENOMIC DNA]</scope>
    <source>
        <strain evidence="3 4">CCNP 1315</strain>
    </source>
</reference>
<keyword evidence="4" id="KW-1185">Reference proteome</keyword>
<keyword evidence="1" id="KW-0175">Coiled coil</keyword>
<name>A0ABU5U003_9CYAN</name>
<proteinExistence type="predicted"/>
<feature type="coiled-coil region" evidence="1">
    <location>
        <begin position="397"/>
        <end position="424"/>
    </location>
</feature>
<feature type="coiled-coil region" evidence="1">
    <location>
        <begin position="21"/>
        <end position="48"/>
    </location>
</feature>
<evidence type="ECO:0000256" key="1">
    <source>
        <dbReference type="SAM" id="Coils"/>
    </source>
</evidence>
<evidence type="ECO:0000313" key="3">
    <source>
        <dbReference type="EMBL" id="MEA5520272.1"/>
    </source>
</evidence>
<dbReference type="SUPFAM" id="SSF52540">
    <property type="entry name" value="P-loop containing nucleoside triphosphate hydrolases"/>
    <property type="match status" value="1"/>
</dbReference>
<dbReference type="Proteomes" id="UP001301728">
    <property type="component" value="Unassembled WGS sequence"/>
</dbReference>
<dbReference type="Gene3D" id="1.20.5.1230">
    <property type="entry name" value="Apolipoprotein A-I"/>
    <property type="match status" value="1"/>
</dbReference>
<dbReference type="Pfam" id="PF00350">
    <property type="entry name" value="Dynamin_N"/>
    <property type="match status" value="1"/>
</dbReference>
<evidence type="ECO:0000259" key="2">
    <source>
        <dbReference type="Pfam" id="PF00350"/>
    </source>
</evidence>
<sequence length="732" mass="83479">MSKAKEIQSIIAQRQPLADKLEDIESRLKSLYNSLQELERGRQQQLKNWSDNSTTQSKLKTLNFTNIGPKVLDGLESLRRLQGRFSRNTLNIGVIGHMGQGKSTLLQSLSGLRNEVIPALPGKACTAARSTICHQEGNGILAEIQFHDKNSFLIEVIIPYYEKLGLNSRPSSFDEFAQTELPSLPSKDQTKINIYHRLEEDYHTNARKYQDFLGRGSLNIQDQSQISNYVSQKYNQDDQLINHQCLAVKHVKISCPFPVNEMGAIALVDVPGLGDFRLGDESLVIEALGQEVDFILFIYKPSKDRGNFKQSDTDLYDLAKKALNDLPKRSIFVLNVDKNGENKGNCESLKRDIDSGKVEMPVLSCVIADCSSPDEANSKVLQAVLDNLRSNVTELDRSFTREKIEDIEKSLSELHQQLQLAQDALPKIDGEIIKEKKYDDLFKEFWEKITNEMTELQERLIQNRDLPDENLKTQIETVFQVCRQKIEIPKVEEVKRRIRTLGYSETAYSEYLGKLRTKLSSQFLDIDTGLKKSIEQVKTEVANVLIENCSLGGLSELRGVDFLSEIYSQISSEYTELKKGFEILSEFNLSYRGLIQHRIRLQLDRLTPDKTARLPVKAGGNANDVEANAKDVIETLEELYNETLYNCENALNGFLSEPSQASFAIVEEFSDRVLRAENVQTEWKDFLREKRSQIWQDFNNLQNQVNARKKWSELLESVESEAEKLEKTLSQL</sequence>
<protein>
    <submittedName>
        <fullName evidence="3">Dynamin family protein</fullName>
    </submittedName>
</protein>
<feature type="domain" description="Dynamin N-terminal" evidence="2">
    <location>
        <begin position="92"/>
        <end position="335"/>
    </location>
</feature>
<dbReference type="EMBL" id="JAYGHT010000077">
    <property type="protein sequence ID" value="MEA5520272.1"/>
    <property type="molecule type" value="Genomic_DNA"/>
</dbReference>
<comment type="caution">
    <text evidence="3">The sequence shown here is derived from an EMBL/GenBank/DDBJ whole genome shotgun (WGS) entry which is preliminary data.</text>
</comment>